<dbReference type="AlphaFoldDB" id="A0AAD9LNR6"/>
<comment type="caution">
    <text evidence="2">The sequence shown here is derived from an EMBL/GenBank/DDBJ whole genome shotgun (WGS) entry which is preliminary data.</text>
</comment>
<feature type="region of interest" description="Disordered" evidence="1">
    <location>
        <begin position="1"/>
        <end position="33"/>
    </location>
</feature>
<gene>
    <name evidence="2" type="ORF">P3T76_007245</name>
</gene>
<evidence type="ECO:0000313" key="3">
    <source>
        <dbReference type="Proteomes" id="UP001259832"/>
    </source>
</evidence>
<organism evidence="2 3">
    <name type="scientific">Phytophthora citrophthora</name>
    <dbReference type="NCBI Taxonomy" id="4793"/>
    <lineage>
        <taxon>Eukaryota</taxon>
        <taxon>Sar</taxon>
        <taxon>Stramenopiles</taxon>
        <taxon>Oomycota</taxon>
        <taxon>Peronosporomycetes</taxon>
        <taxon>Peronosporales</taxon>
        <taxon>Peronosporaceae</taxon>
        <taxon>Phytophthora</taxon>
    </lineage>
</organism>
<protein>
    <submittedName>
        <fullName evidence="2">Uncharacterized protein</fullName>
    </submittedName>
</protein>
<reference evidence="2" key="1">
    <citation type="submission" date="2023-08" db="EMBL/GenBank/DDBJ databases">
        <title>Reference Genome Resource for the Citrus Pathogen Phytophthora citrophthora.</title>
        <authorList>
            <person name="Moller H."/>
            <person name="Coetzee B."/>
            <person name="Rose L.J."/>
            <person name="Van Niekerk J.M."/>
        </authorList>
    </citation>
    <scope>NUCLEOTIDE SEQUENCE</scope>
    <source>
        <strain evidence="2">STE-U-9442</strain>
    </source>
</reference>
<dbReference type="EMBL" id="JASMQC010000012">
    <property type="protein sequence ID" value="KAK1941379.1"/>
    <property type="molecule type" value="Genomic_DNA"/>
</dbReference>
<keyword evidence="3" id="KW-1185">Reference proteome</keyword>
<proteinExistence type="predicted"/>
<evidence type="ECO:0000313" key="2">
    <source>
        <dbReference type="EMBL" id="KAK1941379.1"/>
    </source>
</evidence>
<evidence type="ECO:0000256" key="1">
    <source>
        <dbReference type="SAM" id="MobiDB-lite"/>
    </source>
</evidence>
<sequence>MASTANLPTSPEASPLAIAIQTPPPSPTKSILSPTPSVADILARDGSVDVRLLMISMSKH</sequence>
<feature type="compositionally biased region" description="Polar residues" evidence="1">
    <location>
        <begin position="1"/>
        <end position="12"/>
    </location>
</feature>
<name>A0AAD9LNR6_9STRA</name>
<accession>A0AAD9LNR6</accession>
<dbReference type="Proteomes" id="UP001259832">
    <property type="component" value="Unassembled WGS sequence"/>
</dbReference>